<dbReference type="Proteomes" id="UP000015101">
    <property type="component" value="Unassembled WGS sequence"/>
</dbReference>
<feature type="transmembrane region" description="Helical" evidence="6">
    <location>
        <begin position="242"/>
        <end position="265"/>
    </location>
</feature>
<dbReference type="GeneID" id="20212927"/>
<feature type="transmembrane region" description="Helical" evidence="6">
    <location>
        <begin position="67"/>
        <end position="89"/>
    </location>
</feature>
<dbReference type="GO" id="GO:0005886">
    <property type="term" value="C:plasma membrane"/>
    <property type="evidence" value="ECO:0000318"/>
    <property type="project" value="GO_Central"/>
</dbReference>
<keyword evidence="3 6" id="KW-0812">Transmembrane</keyword>
<dbReference type="Gene3D" id="1.10.1450.10">
    <property type="entry name" value="Tetraspanin"/>
    <property type="match status" value="1"/>
</dbReference>
<evidence type="ECO:0000256" key="4">
    <source>
        <dbReference type="ARBA" id="ARBA00022989"/>
    </source>
</evidence>
<dbReference type="Pfam" id="PF00335">
    <property type="entry name" value="Tetraspanin"/>
    <property type="match status" value="1"/>
</dbReference>
<dbReference type="FunFam" id="1.10.1450.10:FF:000129">
    <property type="entry name" value="Tetraspanin"/>
    <property type="match status" value="1"/>
</dbReference>
<evidence type="ECO:0000313" key="7">
    <source>
        <dbReference type="EMBL" id="ESN92486.1"/>
    </source>
</evidence>
<dbReference type="InterPro" id="IPR008952">
    <property type="entry name" value="Tetraspanin_EC2_sf"/>
</dbReference>
<dbReference type="HOGENOM" id="CLU_055524_4_0_1"/>
<dbReference type="EnsemblMetazoa" id="HelroT194207">
    <property type="protein sequence ID" value="HelroP194207"/>
    <property type="gene ID" value="HelroG194207"/>
</dbReference>
<gene>
    <name evidence="8" type="primary">20212927</name>
    <name evidence="7" type="ORF">HELRODRAFT_194207</name>
</gene>
<comment type="similarity">
    <text evidence="2 6">Belongs to the tetraspanin (TM4SF) family.</text>
</comment>
<keyword evidence="4 6" id="KW-1133">Transmembrane helix</keyword>
<comment type="subcellular location">
    <subcellularLocation>
        <location evidence="1 6">Membrane</location>
        <topology evidence="1 6">Multi-pass membrane protein</topology>
    </subcellularLocation>
</comment>
<dbReference type="OMA" id="TEYINDR"/>
<reference evidence="7 9" key="2">
    <citation type="journal article" date="2013" name="Nature">
        <title>Insights into bilaterian evolution from three spiralian genomes.</title>
        <authorList>
            <person name="Simakov O."/>
            <person name="Marletaz F."/>
            <person name="Cho S.J."/>
            <person name="Edsinger-Gonzales E."/>
            <person name="Havlak P."/>
            <person name="Hellsten U."/>
            <person name="Kuo D.H."/>
            <person name="Larsson T."/>
            <person name="Lv J."/>
            <person name="Arendt D."/>
            <person name="Savage R."/>
            <person name="Osoegawa K."/>
            <person name="de Jong P."/>
            <person name="Grimwood J."/>
            <person name="Chapman J.A."/>
            <person name="Shapiro H."/>
            <person name="Aerts A."/>
            <person name="Otillar R.P."/>
            <person name="Terry A.Y."/>
            <person name="Boore J.L."/>
            <person name="Grigoriev I.V."/>
            <person name="Lindberg D.R."/>
            <person name="Seaver E.C."/>
            <person name="Weisblat D.A."/>
            <person name="Putnam N.H."/>
            <person name="Rokhsar D.S."/>
        </authorList>
    </citation>
    <scope>NUCLEOTIDE SEQUENCE</scope>
</reference>
<dbReference type="AlphaFoldDB" id="T1FVT1"/>
<organism evidence="8 9">
    <name type="scientific">Helobdella robusta</name>
    <name type="common">Californian leech</name>
    <dbReference type="NCBI Taxonomy" id="6412"/>
    <lineage>
        <taxon>Eukaryota</taxon>
        <taxon>Metazoa</taxon>
        <taxon>Spiralia</taxon>
        <taxon>Lophotrochozoa</taxon>
        <taxon>Annelida</taxon>
        <taxon>Clitellata</taxon>
        <taxon>Hirudinea</taxon>
        <taxon>Rhynchobdellida</taxon>
        <taxon>Glossiphoniidae</taxon>
        <taxon>Helobdella</taxon>
    </lineage>
</organism>
<evidence type="ECO:0000256" key="2">
    <source>
        <dbReference type="ARBA" id="ARBA00006840"/>
    </source>
</evidence>
<sequence>MGCSKIILTIVNIILMLVGLIPLIIGIVVMAKPDAVKFVLEKILSGSLGSVDSSHLGDLLTTIKTGAWILIILGAVITIVAFFGCCGACCENKVFLILYVVVLVVVILGEITFLILAVVYPAKIDEPVKEYMHKSLKKFGSDYPVDEELREPSKSFTLIWHITQVSMRCCAVESYIEYKNVTFISDKGHAVPVTCCKKKSNNPQDESDYLDKEKCFNGDTEYINDRSCFKAFQDEISKYKGYIIGGIVGVIVVEILLLAMAIYIMKSSSDKYA</sequence>
<evidence type="ECO:0000256" key="1">
    <source>
        <dbReference type="ARBA" id="ARBA00004141"/>
    </source>
</evidence>
<dbReference type="PRINTS" id="PR00259">
    <property type="entry name" value="TMFOUR"/>
</dbReference>
<dbReference type="InterPro" id="IPR018499">
    <property type="entry name" value="Tetraspanin/Peripherin"/>
</dbReference>
<evidence type="ECO:0000256" key="3">
    <source>
        <dbReference type="ARBA" id="ARBA00022692"/>
    </source>
</evidence>
<evidence type="ECO:0000313" key="9">
    <source>
        <dbReference type="Proteomes" id="UP000015101"/>
    </source>
</evidence>
<dbReference type="PIRSF" id="PIRSF002419">
    <property type="entry name" value="Tetraspanin"/>
    <property type="match status" value="1"/>
</dbReference>
<dbReference type="PANTHER" id="PTHR19282">
    <property type="entry name" value="TETRASPANIN"/>
    <property type="match status" value="1"/>
</dbReference>
<evidence type="ECO:0000256" key="5">
    <source>
        <dbReference type="ARBA" id="ARBA00023136"/>
    </source>
</evidence>
<feature type="transmembrane region" description="Helical" evidence="6">
    <location>
        <begin position="96"/>
        <end position="120"/>
    </location>
</feature>
<dbReference type="RefSeq" id="XP_009029418.1">
    <property type="nucleotide sequence ID" value="XM_009031170.1"/>
</dbReference>
<dbReference type="eggNOG" id="KOG3882">
    <property type="taxonomic scope" value="Eukaryota"/>
</dbReference>
<feature type="transmembrane region" description="Helical" evidence="6">
    <location>
        <begin position="7"/>
        <end position="31"/>
    </location>
</feature>
<dbReference type="InterPro" id="IPR000301">
    <property type="entry name" value="Tetraspanin_animals"/>
</dbReference>
<name>T1FVT1_HELRO</name>
<evidence type="ECO:0000256" key="6">
    <source>
        <dbReference type="RuleBase" id="RU361218"/>
    </source>
</evidence>
<accession>T1FVT1</accession>
<dbReference type="InParanoid" id="T1FVT1"/>
<dbReference type="CTD" id="20212927"/>
<proteinExistence type="inferred from homology"/>
<keyword evidence="9" id="KW-1185">Reference proteome</keyword>
<reference evidence="8" key="3">
    <citation type="submission" date="2015-06" db="UniProtKB">
        <authorList>
            <consortium name="EnsemblMetazoa"/>
        </authorList>
    </citation>
    <scope>IDENTIFICATION</scope>
</reference>
<dbReference type="EMBL" id="KB097640">
    <property type="protein sequence ID" value="ESN92486.1"/>
    <property type="molecule type" value="Genomic_DNA"/>
</dbReference>
<keyword evidence="5 6" id="KW-0472">Membrane</keyword>
<reference evidence="9" key="1">
    <citation type="submission" date="2012-12" db="EMBL/GenBank/DDBJ databases">
        <authorList>
            <person name="Hellsten U."/>
            <person name="Grimwood J."/>
            <person name="Chapman J.A."/>
            <person name="Shapiro H."/>
            <person name="Aerts A."/>
            <person name="Otillar R.P."/>
            <person name="Terry A.Y."/>
            <person name="Boore J.L."/>
            <person name="Simakov O."/>
            <person name="Marletaz F."/>
            <person name="Cho S.-J."/>
            <person name="Edsinger-Gonzales E."/>
            <person name="Havlak P."/>
            <person name="Kuo D.-H."/>
            <person name="Larsson T."/>
            <person name="Lv J."/>
            <person name="Arendt D."/>
            <person name="Savage R."/>
            <person name="Osoegawa K."/>
            <person name="de Jong P."/>
            <person name="Lindberg D.R."/>
            <person name="Seaver E.C."/>
            <person name="Weisblat D.A."/>
            <person name="Putnam N.H."/>
            <person name="Grigoriev I.V."/>
            <person name="Rokhsar D.S."/>
        </authorList>
    </citation>
    <scope>NUCLEOTIDE SEQUENCE</scope>
</reference>
<dbReference type="EMBL" id="AMQM01007548">
    <property type="status" value="NOT_ANNOTATED_CDS"/>
    <property type="molecule type" value="Genomic_DNA"/>
</dbReference>
<dbReference type="PANTHER" id="PTHR19282:SF551">
    <property type="entry name" value="RE08073P-RELATED"/>
    <property type="match status" value="1"/>
</dbReference>
<protein>
    <recommendedName>
        <fullName evidence="6">Tetraspanin</fullName>
    </recommendedName>
</protein>
<dbReference type="OrthoDB" id="6254918at2759"/>
<evidence type="ECO:0000313" key="8">
    <source>
        <dbReference type="EnsemblMetazoa" id="HelroP194207"/>
    </source>
</evidence>
<dbReference type="SUPFAM" id="SSF48652">
    <property type="entry name" value="Tetraspanin"/>
    <property type="match status" value="1"/>
</dbReference>
<dbReference type="KEGG" id="hro:HELRODRAFT_194207"/>